<evidence type="ECO:0000313" key="2">
    <source>
        <dbReference type="Proteomes" id="UP000198379"/>
    </source>
</evidence>
<dbReference type="PROSITE" id="PS51257">
    <property type="entry name" value="PROKAR_LIPOPROTEIN"/>
    <property type="match status" value="1"/>
</dbReference>
<dbReference type="OrthoDB" id="5526158at2"/>
<name>A0A238WER2_9FLAO</name>
<dbReference type="Proteomes" id="UP000198379">
    <property type="component" value="Unassembled WGS sequence"/>
</dbReference>
<dbReference type="RefSeq" id="WP_089370308.1">
    <property type="nucleotide sequence ID" value="NZ_BMEP01000003.1"/>
</dbReference>
<protein>
    <submittedName>
        <fullName evidence="1">Uncharacterized protein</fullName>
    </submittedName>
</protein>
<dbReference type="EMBL" id="FZNY01000001">
    <property type="protein sequence ID" value="SNR45070.1"/>
    <property type="molecule type" value="Genomic_DNA"/>
</dbReference>
<accession>A0A238WER2</accession>
<sequence length="132" mass="14420">MNTLKNTILLCCLSILFYGCSIDDDFSSGNQEEDLELLQELFADITLMADAPCTDETEWEFVAYGSKACGGPQGYIAYPTTIDVEAFLLLVENYTTEEAIFNANYGIASTCDVPAVPIDVVCEEGVAVLVYE</sequence>
<proteinExistence type="predicted"/>
<dbReference type="AlphaFoldDB" id="A0A238WER2"/>
<reference evidence="1 2" key="1">
    <citation type="submission" date="2017-06" db="EMBL/GenBank/DDBJ databases">
        <authorList>
            <person name="Kim H.J."/>
            <person name="Triplett B.A."/>
        </authorList>
    </citation>
    <scope>NUCLEOTIDE SEQUENCE [LARGE SCALE GENOMIC DNA]</scope>
    <source>
        <strain evidence="1 2">DSM 25597</strain>
    </source>
</reference>
<evidence type="ECO:0000313" key="1">
    <source>
        <dbReference type="EMBL" id="SNR45070.1"/>
    </source>
</evidence>
<keyword evidence="2" id="KW-1185">Reference proteome</keyword>
<gene>
    <name evidence="1" type="ORF">SAMN06265376_1011007</name>
</gene>
<organism evidence="1 2">
    <name type="scientific">Dokdonia pacifica</name>
    <dbReference type="NCBI Taxonomy" id="1627892"/>
    <lineage>
        <taxon>Bacteria</taxon>
        <taxon>Pseudomonadati</taxon>
        <taxon>Bacteroidota</taxon>
        <taxon>Flavobacteriia</taxon>
        <taxon>Flavobacteriales</taxon>
        <taxon>Flavobacteriaceae</taxon>
        <taxon>Dokdonia</taxon>
    </lineage>
</organism>